<evidence type="ECO:0000313" key="7">
    <source>
        <dbReference type="Proteomes" id="UP000446768"/>
    </source>
</evidence>
<dbReference type="InterPro" id="IPR013611">
    <property type="entry name" value="Transp-assoc_OB_typ2"/>
</dbReference>
<dbReference type="Proteomes" id="UP000446768">
    <property type="component" value="Unassembled WGS sequence"/>
</dbReference>
<dbReference type="AlphaFoldDB" id="A0A7X2LWH4"/>
<keyword evidence="3" id="KW-0547">Nucleotide-binding</keyword>
<dbReference type="CDD" id="cd03301">
    <property type="entry name" value="ABC_MalK_N"/>
    <property type="match status" value="1"/>
</dbReference>
<dbReference type="InterPro" id="IPR047641">
    <property type="entry name" value="ABC_transpr_MalK/UgpC-like"/>
</dbReference>
<dbReference type="GO" id="GO:0016887">
    <property type="term" value="F:ATP hydrolysis activity"/>
    <property type="evidence" value="ECO:0007669"/>
    <property type="project" value="InterPro"/>
</dbReference>
<feature type="domain" description="ABC transporter" evidence="5">
    <location>
        <begin position="4"/>
        <end position="242"/>
    </location>
</feature>
<evidence type="ECO:0000256" key="4">
    <source>
        <dbReference type="ARBA" id="ARBA00022840"/>
    </source>
</evidence>
<dbReference type="PROSITE" id="PS00211">
    <property type="entry name" value="ABC_TRANSPORTER_1"/>
    <property type="match status" value="1"/>
</dbReference>
<dbReference type="PROSITE" id="PS50893">
    <property type="entry name" value="ABC_TRANSPORTER_2"/>
    <property type="match status" value="1"/>
</dbReference>
<organism evidence="6 7">
    <name type="scientific">Pseudoduganella rivuli</name>
    <dbReference type="NCBI Taxonomy" id="2666085"/>
    <lineage>
        <taxon>Bacteria</taxon>
        <taxon>Pseudomonadati</taxon>
        <taxon>Pseudomonadota</taxon>
        <taxon>Betaproteobacteria</taxon>
        <taxon>Burkholderiales</taxon>
        <taxon>Oxalobacteraceae</taxon>
        <taxon>Telluria group</taxon>
        <taxon>Pseudoduganella</taxon>
    </lineage>
</organism>
<dbReference type="InterPro" id="IPR017871">
    <property type="entry name" value="ABC_transporter-like_CS"/>
</dbReference>
<dbReference type="InterPro" id="IPR027417">
    <property type="entry name" value="P-loop_NTPase"/>
</dbReference>
<keyword evidence="4 6" id="KW-0067">ATP-binding</keyword>
<evidence type="ECO:0000256" key="2">
    <source>
        <dbReference type="ARBA" id="ARBA00022475"/>
    </source>
</evidence>
<dbReference type="NCBIfam" id="NF008653">
    <property type="entry name" value="PRK11650.1"/>
    <property type="match status" value="1"/>
</dbReference>
<evidence type="ECO:0000256" key="1">
    <source>
        <dbReference type="ARBA" id="ARBA00022448"/>
    </source>
</evidence>
<dbReference type="Pfam" id="PF00005">
    <property type="entry name" value="ABC_tran"/>
    <property type="match status" value="1"/>
</dbReference>
<dbReference type="InterPro" id="IPR012340">
    <property type="entry name" value="NA-bd_OB-fold"/>
</dbReference>
<dbReference type="Gene3D" id="2.40.50.100">
    <property type="match status" value="1"/>
</dbReference>
<keyword evidence="2" id="KW-0472">Membrane</keyword>
<dbReference type="SUPFAM" id="SSF50331">
    <property type="entry name" value="MOP-like"/>
    <property type="match status" value="1"/>
</dbReference>
<sequence length="372" mass="40089">MTQVSLHNIALAYNGQHVLHDINLSIAPGEFCVFIGPSGCGKSSLLRLIAGLEPVSSGTLSIDGQTINDVAPAERNIAMVFQSYALYPHMTVYDNMAFGLTRQRLDKAEIKRRVADASRILQLDTLLERKPGALSGGQRQRVAIGRAIVKKPKVFLFDEPLSNLDASLRAQTRLEIARLHRDLNSASMIYVTHDQVEAMTLADKIVLLRPAAEAPGQSNVAQIGTPLELYHHPANVFAAGFIGTPAMNFLDASLIAVEPQGITVMLQGRACAAAVDGSDLAPGAALTLGIRPEHLVLGQGAWQAKIVHVEALGEHSYVHLQWPGVSSMLVAKTQNESLRAGQTVAFSLPANALHVFRGDGRALRRLLSDFSH</sequence>
<protein>
    <submittedName>
        <fullName evidence="6">sn-glycerol-3-phosphate ABC transporter ATP-binding protein UgpC</fullName>
    </submittedName>
</protein>
<dbReference type="Pfam" id="PF08402">
    <property type="entry name" value="TOBE_2"/>
    <property type="match status" value="1"/>
</dbReference>
<dbReference type="PANTHER" id="PTHR43875:SF3">
    <property type="entry name" value="MALTOSE_MALTODEXTRIN IMPORT ATP-BINDING PROTEIN MALK"/>
    <property type="match status" value="1"/>
</dbReference>
<dbReference type="InterPro" id="IPR008995">
    <property type="entry name" value="Mo/tungstate-bd_C_term_dom"/>
</dbReference>
<proteinExistence type="predicted"/>
<dbReference type="RefSeq" id="WP_154378944.1">
    <property type="nucleotide sequence ID" value="NZ_WKJJ01000017.1"/>
</dbReference>
<gene>
    <name evidence="6" type="primary">ugpC</name>
    <name evidence="6" type="ORF">GJ700_24655</name>
</gene>
<dbReference type="Gene3D" id="2.40.50.140">
    <property type="entry name" value="Nucleic acid-binding proteins"/>
    <property type="match status" value="1"/>
</dbReference>
<keyword evidence="2" id="KW-1003">Cell membrane</keyword>
<dbReference type="GO" id="GO:0055052">
    <property type="term" value="C:ATP-binding cassette (ABC) transporter complex, substrate-binding subunit-containing"/>
    <property type="evidence" value="ECO:0007669"/>
    <property type="project" value="TreeGrafter"/>
</dbReference>
<dbReference type="Gene3D" id="3.40.50.300">
    <property type="entry name" value="P-loop containing nucleotide triphosphate hydrolases"/>
    <property type="match status" value="1"/>
</dbReference>
<dbReference type="SMART" id="SM00382">
    <property type="entry name" value="AAA"/>
    <property type="match status" value="1"/>
</dbReference>
<dbReference type="InterPro" id="IPR003439">
    <property type="entry name" value="ABC_transporter-like_ATP-bd"/>
</dbReference>
<dbReference type="EMBL" id="WKJJ01000017">
    <property type="protein sequence ID" value="MRV74909.1"/>
    <property type="molecule type" value="Genomic_DNA"/>
</dbReference>
<dbReference type="GO" id="GO:0005524">
    <property type="term" value="F:ATP binding"/>
    <property type="evidence" value="ECO:0007669"/>
    <property type="project" value="UniProtKB-KW"/>
</dbReference>
<keyword evidence="1" id="KW-0813">Transport</keyword>
<evidence type="ECO:0000313" key="6">
    <source>
        <dbReference type="EMBL" id="MRV74909.1"/>
    </source>
</evidence>
<dbReference type="InterPro" id="IPR015855">
    <property type="entry name" value="ABC_transpr_MalK-like"/>
</dbReference>
<name>A0A7X2LWH4_9BURK</name>
<dbReference type="GO" id="GO:0015423">
    <property type="term" value="F:ABC-type maltose transporter activity"/>
    <property type="evidence" value="ECO:0007669"/>
    <property type="project" value="TreeGrafter"/>
</dbReference>
<dbReference type="GO" id="GO:1990060">
    <property type="term" value="C:maltose transport complex"/>
    <property type="evidence" value="ECO:0007669"/>
    <property type="project" value="TreeGrafter"/>
</dbReference>
<dbReference type="SUPFAM" id="SSF52540">
    <property type="entry name" value="P-loop containing nucleoside triphosphate hydrolases"/>
    <property type="match status" value="1"/>
</dbReference>
<dbReference type="InterPro" id="IPR003593">
    <property type="entry name" value="AAA+_ATPase"/>
</dbReference>
<dbReference type="PANTHER" id="PTHR43875">
    <property type="entry name" value="MALTODEXTRIN IMPORT ATP-BINDING PROTEIN MSMX"/>
    <property type="match status" value="1"/>
</dbReference>
<dbReference type="FunFam" id="3.40.50.300:FF:000042">
    <property type="entry name" value="Maltose/maltodextrin ABC transporter, ATP-binding protein"/>
    <property type="match status" value="1"/>
</dbReference>
<keyword evidence="7" id="KW-1185">Reference proteome</keyword>
<accession>A0A7X2LWH4</accession>
<comment type="caution">
    <text evidence="6">The sequence shown here is derived from an EMBL/GenBank/DDBJ whole genome shotgun (WGS) entry which is preliminary data.</text>
</comment>
<reference evidence="6 7" key="1">
    <citation type="submission" date="2019-11" db="EMBL/GenBank/DDBJ databases">
        <title>Novel species isolated from a subtropical stream in China.</title>
        <authorList>
            <person name="Lu H."/>
        </authorList>
    </citation>
    <scope>NUCLEOTIDE SEQUENCE [LARGE SCALE GENOMIC DNA]</scope>
    <source>
        <strain evidence="6 7">FT92W</strain>
    </source>
</reference>
<evidence type="ECO:0000256" key="3">
    <source>
        <dbReference type="ARBA" id="ARBA00022741"/>
    </source>
</evidence>
<evidence type="ECO:0000259" key="5">
    <source>
        <dbReference type="PROSITE" id="PS50893"/>
    </source>
</evidence>